<name>A0A0A9Y2G6_LYGHE</name>
<accession>A0A0A9Y2G6</accession>
<dbReference type="PANTHER" id="PTHR43727">
    <property type="entry name" value="DIAMINOPIMELATE DECARBOXYLASE"/>
    <property type="match status" value="1"/>
</dbReference>
<dbReference type="GO" id="GO:0009089">
    <property type="term" value="P:lysine biosynthetic process via diaminopimelate"/>
    <property type="evidence" value="ECO:0007669"/>
    <property type="project" value="TreeGrafter"/>
</dbReference>
<dbReference type="InterPro" id="IPR022644">
    <property type="entry name" value="De-COase2_N"/>
</dbReference>
<reference evidence="4" key="2">
    <citation type="submission" date="2014-07" db="EMBL/GenBank/DDBJ databases">
        <authorList>
            <person name="Hull J."/>
        </authorList>
    </citation>
    <scope>NUCLEOTIDE SEQUENCE</scope>
</reference>
<dbReference type="PROSITE" id="PS00879">
    <property type="entry name" value="ODR_DC_2_2"/>
    <property type="match status" value="1"/>
</dbReference>
<dbReference type="InterPro" id="IPR022657">
    <property type="entry name" value="De-COase2_CS"/>
</dbReference>
<evidence type="ECO:0000259" key="3">
    <source>
        <dbReference type="Pfam" id="PF02784"/>
    </source>
</evidence>
<reference evidence="4" key="1">
    <citation type="journal article" date="2014" name="PLoS ONE">
        <title>Transcriptome-Based Identification of ABC Transporters in the Western Tarnished Plant Bug Lygus hesperus.</title>
        <authorList>
            <person name="Hull J.J."/>
            <person name="Chaney K."/>
            <person name="Geib S.M."/>
            <person name="Fabrick J.A."/>
            <person name="Brent C.S."/>
            <person name="Walsh D."/>
            <person name="Lavine L.C."/>
        </authorList>
    </citation>
    <scope>NUCLEOTIDE SEQUENCE</scope>
</reference>
<dbReference type="SUPFAM" id="SSF51419">
    <property type="entry name" value="PLP-binding barrel"/>
    <property type="match status" value="1"/>
</dbReference>
<dbReference type="GO" id="GO:0008836">
    <property type="term" value="F:diaminopimelate decarboxylase activity"/>
    <property type="evidence" value="ECO:0007669"/>
    <property type="project" value="TreeGrafter"/>
</dbReference>
<evidence type="ECO:0000256" key="2">
    <source>
        <dbReference type="ARBA" id="ARBA00022898"/>
    </source>
</evidence>
<evidence type="ECO:0000256" key="1">
    <source>
        <dbReference type="ARBA" id="ARBA00001933"/>
    </source>
</evidence>
<keyword evidence="2" id="KW-0663">Pyridoxal phosphate</keyword>
<dbReference type="AlphaFoldDB" id="A0A0A9Y2G6"/>
<dbReference type="PANTHER" id="PTHR43727:SF3">
    <property type="entry name" value="GROUP IV DECARBOXYLASE"/>
    <property type="match status" value="1"/>
</dbReference>
<protein>
    <submittedName>
        <fullName evidence="4">Diaminopimelate decarboxylase</fullName>
    </submittedName>
</protein>
<evidence type="ECO:0000313" key="4">
    <source>
        <dbReference type="EMBL" id="JAG25841.1"/>
    </source>
</evidence>
<proteinExistence type="predicted"/>
<dbReference type="Pfam" id="PF02784">
    <property type="entry name" value="Orn_Arg_deC_N"/>
    <property type="match status" value="1"/>
</dbReference>
<sequence>MALQRPCYLNVDNFSELDRIIALHKGTVSGFPALHCICAIVGIRVNPQTVTQTANTALATGGVVSKFGVALHDADNKQRIIDYVVKYHNVINLRMIHVHSGSQGLSLNTMVAGVTAIMHELIDNTPLSSLIDVIDIGGGFPVDFSSDDETHGITMINYV</sequence>
<dbReference type="EMBL" id="GBHO01017763">
    <property type="protein sequence ID" value="JAG25841.1"/>
    <property type="molecule type" value="Transcribed_RNA"/>
</dbReference>
<dbReference type="InterPro" id="IPR029066">
    <property type="entry name" value="PLP-binding_barrel"/>
</dbReference>
<feature type="domain" description="Orn/DAP/Arg decarboxylase 2 N-terminal" evidence="3">
    <location>
        <begin position="8"/>
        <end position="154"/>
    </location>
</feature>
<dbReference type="Gene3D" id="3.20.20.10">
    <property type="entry name" value="Alanine racemase"/>
    <property type="match status" value="1"/>
</dbReference>
<organism evidence="4">
    <name type="scientific">Lygus hesperus</name>
    <name type="common">Western plant bug</name>
    <dbReference type="NCBI Taxonomy" id="30085"/>
    <lineage>
        <taxon>Eukaryota</taxon>
        <taxon>Metazoa</taxon>
        <taxon>Ecdysozoa</taxon>
        <taxon>Arthropoda</taxon>
        <taxon>Hexapoda</taxon>
        <taxon>Insecta</taxon>
        <taxon>Pterygota</taxon>
        <taxon>Neoptera</taxon>
        <taxon>Paraneoptera</taxon>
        <taxon>Hemiptera</taxon>
        <taxon>Heteroptera</taxon>
        <taxon>Panheteroptera</taxon>
        <taxon>Cimicomorpha</taxon>
        <taxon>Miridae</taxon>
        <taxon>Mirini</taxon>
        <taxon>Lygus</taxon>
    </lineage>
</organism>
<comment type="cofactor">
    <cofactor evidence="1">
        <name>pyridoxal 5'-phosphate</name>
        <dbReference type="ChEBI" id="CHEBI:597326"/>
    </cofactor>
</comment>
<gene>
    <name evidence="4" type="primary">lysA_0</name>
    <name evidence="4" type="ORF">CM83_2802</name>
</gene>